<protein>
    <recommendedName>
        <fullName evidence="9">RNA polymerase sigma-54 factor</fullName>
    </recommendedName>
</protein>
<dbReference type="AlphaFoldDB" id="A0A2T4JXB6"/>
<dbReference type="GO" id="GO:0003677">
    <property type="term" value="F:DNA binding"/>
    <property type="evidence" value="ECO:0007669"/>
    <property type="project" value="UniProtKB-KW"/>
</dbReference>
<dbReference type="GO" id="GO:0016987">
    <property type="term" value="F:sigma factor activity"/>
    <property type="evidence" value="ECO:0007669"/>
    <property type="project" value="UniProtKB-KW"/>
</dbReference>
<dbReference type="Pfam" id="PF00309">
    <property type="entry name" value="Sigma54_AID"/>
    <property type="match status" value="1"/>
</dbReference>
<dbReference type="PROSITE" id="PS00718">
    <property type="entry name" value="SIGMA54_2"/>
    <property type="match status" value="1"/>
</dbReference>
<evidence type="ECO:0000259" key="10">
    <source>
        <dbReference type="Pfam" id="PF04552"/>
    </source>
</evidence>
<name>A0A2T4JXB6_9RHOB</name>
<comment type="similarity">
    <text evidence="1 9">Belongs to the sigma-54 factor family.</text>
</comment>
<dbReference type="OrthoDB" id="9814402at2"/>
<keyword evidence="5 9" id="KW-0805">Transcription regulation</keyword>
<comment type="function">
    <text evidence="9">Sigma factors are initiation factors that promote the attachment of RNA polymerase to specific initiation sites and are then released.</text>
</comment>
<keyword evidence="8 9" id="KW-0804">Transcription</keyword>
<dbReference type="GO" id="GO:0016779">
    <property type="term" value="F:nucleotidyltransferase activity"/>
    <property type="evidence" value="ECO:0007669"/>
    <property type="project" value="UniProtKB-KW"/>
</dbReference>
<feature type="domain" description="RNA polymerase sigma factor 54 DNA-binding" evidence="10">
    <location>
        <begin position="274"/>
        <end position="427"/>
    </location>
</feature>
<keyword evidence="7 9" id="KW-0238">DNA-binding</keyword>
<evidence type="ECO:0000256" key="4">
    <source>
        <dbReference type="ARBA" id="ARBA00022695"/>
    </source>
</evidence>
<keyword evidence="4 9" id="KW-0548">Nucleotidyltransferase</keyword>
<dbReference type="RefSeq" id="WP_107663068.1">
    <property type="nucleotide sequence ID" value="NZ_PZKG01000019.1"/>
</dbReference>
<evidence type="ECO:0000313" key="12">
    <source>
        <dbReference type="EMBL" id="PTE22554.1"/>
    </source>
</evidence>
<evidence type="ECO:0000256" key="3">
    <source>
        <dbReference type="ARBA" id="ARBA00022679"/>
    </source>
</evidence>
<evidence type="ECO:0000256" key="5">
    <source>
        <dbReference type="ARBA" id="ARBA00023015"/>
    </source>
</evidence>
<keyword evidence="13" id="KW-1185">Reference proteome</keyword>
<dbReference type="GO" id="GO:0000428">
    <property type="term" value="C:DNA-directed RNA polymerase complex"/>
    <property type="evidence" value="ECO:0007669"/>
    <property type="project" value="UniProtKB-KW"/>
</dbReference>
<dbReference type="PIRSF" id="PIRSF000774">
    <property type="entry name" value="RpoN"/>
    <property type="match status" value="1"/>
</dbReference>
<evidence type="ECO:0000256" key="6">
    <source>
        <dbReference type="ARBA" id="ARBA00023082"/>
    </source>
</evidence>
<feature type="domain" description="RNA polymerase sigma factor 54 core-binding" evidence="11">
    <location>
        <begin position="83"/>
        <end position="264"/>
    </location>
</feature>
<organism evidence="12 13">
    <name type="scientific">Cereibacter changlensis JA139</name>
    <dbReference type="NCBI Taxonomy" id="1188249"/>
    <lineage>
        <taxon>Bacteria</taxon>
        <taxon>Pseudomonadati</taxon>
        <taxon>Pseudomonadota</taxon>
        <taxon>Alphaproteobacteria</taxon>
        <taxon>Rhodobacterales</taxon>
        <taxon>Paracoccaceae</taxon>
        <taxon>Cereibacter</taxon>
    </lineage>
</organism>
<dbReference type="PROSITE" id="PS00717">
    <property type="entry name" value="SIGMA54_1"/>
    <property type="match status" value="1"/>
</dbReference>
<keyword evidence="3 9" id="KW-0808">Transferase</keyword>
<dbReference type="InterPro" id="IPR038709">
    <property type="entry name" value="RpoN_core-bd_sf"/>
</dbReference>
<reference evidence="12 13" key="1">
    <citation type="submission" date="2018-03" db="EMBL/GenBank/DDBJ databases">
        <title>Cereibacter changlensis.</title>
        <authorList>
            <person name="Meyer T.E."/>
            <person name="Miller S."/>
            <person name="Lodha T."/>
            <person name="Gandham S."/>
            <person name="Chintalapati S."/>
            <person name="Chintalapati V.R."/>
        </authorList>
    </citation>
    <scope>NUCLEOTIDE SEQUENCE [LARGE SCALE GENOMIC DNA]</scope>
    <source>
        <strain evidence="12 13">JA139</strain>
    </source>
</reference>
<dbReference type="Pfam" id="PF04552">
    <property type="entry name" value="Sigma54_DBD"/>
    <property type="match status" value="1"/>
</dbReference>
<dbReference type="PRINTS" id="PR00045">
    <property type="entry name" value="SIGMA54FCT"/>
</dbReference>
<keyword evidence="6 9" id="KW-0731">Sigma factor</keyword>
<accession>A0A2T4JXB6</accession>
<evidence type="ECO:0000256" key="9">
    <source>
        <dbReference type="PIRNR" id="PIRNR000774"/>
    </source>
</evidence>
<evidence type="ECO:0000256" key="8">
    <source>
        <dbReference type="ARBA" id="ARBA00023163"/>
    </source>
</evidence>
<dbReference type="PROSITE" id="PS50044">
    <property type="entry name" value="SIGMA54_3"/>
    <property type="match status" value="1"/>
</dbReference>
<sequence length="434" mass="46335">MKSRQRISIAQTQRLQLNLGLAASIRILTYDASGLTRYLEEQAGENPHLALEPAQAVPGEWLPRWTEALAGLGGRGGASVELAASAAPSLMAHVMQAVDGLFPSGRPRRLAVLLAEALEPSGWLGRPLAEIAAQGGATLPEAEAVLARLQGIEPTGLFARSLAECLRLQAVEEGCLDQTLSCMLEHLDVVAAGEFTRLARICAVTEAEIVARLRLIRGFDPKPGAQFDAGSAAVREPDLIVTRGEEGWQVALNRSALPSVRVSRPEQRPKTPQARAAWSQAQSLGRMVESRNATLLRVGREILGRQEAALEAGMTALVPMTMAEVAEAVELHESTISRVVAGTSVDTPKGTWWLRRLFSGRIGEAGPSAAALRAALTRLVAAEDPSAPLSDVALTEALAAEGVTLARRTVAKYREMLNIPPASRRRRKKPGRAG</sequence>
<dbReference type="InterPro" id="IPR007046">
    <property type="entry name" value="RNA_pol_sigma_54_core-bd"/>
</dbReference>
<dbReference type="Proteomes" id="UP000241010">
    <property type="component" value="Unassembled WGS sequence"/>
</dbReference>
<evidence type="ECO:0000256" key="1">
    <source>
        <dbReference type="ARBA" id="ARBA00008798"/>
    </source>
</evidence>
<evidence type="ECO:0000259" key="11">
    <source>
        <dbReference type="Pfam" id="PF04963"/>
    </source>
</evidence>
<dbReference type="EMBL" id="PZKG01000019">
    <property type="protein sequence ID" value="PTE22554.1"/>
    <property type="molecule type" value="Genomic_DNA"/>
</dbReference>
<dbReference type="NCBIfam" id="TIGR02395">
    <property type="entry name" value="rpoN_sigma"/>
    <property type="match status" value="1"/>
</dbReference>
<keyword evidence="2 9" id="KW-0240">DNA-directed RNA polymerase</keyword>
<dbReference type="Gene3D" id="1.10.10.1330">
    <property type="entry name" value="RNA polymerase sigma-54 factor, core-binding domain"/>
    <property type="match status" value="1"/>
</dbReference>
<evidence type="ECO:0000256" key="2">
    <source>
        <dbReference type="ARBA" id="ARBA00022478"/>
    </source>
</evidence>
<comment type="caution">
    <text evidence="12">The sequence shown here is derived from an EMBL/GenBank/DDBJ whole genome shotgun (WGS) entry which is preliminary data.</text>
</comment>
<dbReference type="GO" id="GO:0006352">
    <property type="term" value="P:DNA-templated transcription initiation"/>
    <property type="evidence" value="ECO:0007669"/>
    <property type="project" value="InterPro"/>
</dbReference>
<evidence type="ECO:0000256" key="7">
    <source>
        <dbReference type="ARBA" id="ARBA00023125"/>
    </source>
</evidence>
<dbReference type="Pfam" id="PF04963">
    <property type="entry name" value="Sigma54_CBD"/>
    <property type="match status" value="1"/>
</dbReference>
<dbReference type="InterPro" id="IPR007634">
    <property type="entry name" value="RNA_pol_sigma_54_DNA-bd"/>
</dbReference>
<dbReference type="GO" id="GO:0001216">
    <property type="term" value="F:DNA-binding transcription activator activity"/>
    <property type="evidence" value="ECO:0007669"/>
    <property type="project" value="InterPro"/>
</dbReference>
<dbReference type="InterPro" id="IPR000394">
    <property type="entry name" value="RNA_pol_sigma_54"/>
</dbReference>
<dbReference type="PANTHER" id="PTHR32248:SF4">
    <property type="entry name" value="RNA POLYMERASE SIGMA-54 FACTOR"/>
    <property type="match status" value="1"/>
</dbReference>
<dbReference type="Gene3D" id="1.10.10.60">
    <property type="entry name" value="Homeodomain-like"/>
    <property type="match status" value="1"/>
</dbReference>
<dbReference type="PANTHER" id="PTHR32248">
    <property type="entry name" value="RNA POLYMERASE SIGMA-54 FACTOR"/>
    <property type="match status" value="1"/>
</dbReference>
<proteinExistence type="inferred from homology"/>
<gene>
    <name evidence="12" type="primary">rpoN</name>
    <name evidence="12" type="ORF">C5F48_06340</name>
</gene>
<evidence type="ECO:0000313" key="13">
    <source>
        <dbReference type="Proteomes" id="UP000241010"/>
    </source>
</evidence>